<keyword evidence="1" id="KW-1133">Transmembrane helix</keyword>
<evidence type="ECO:0000256" key="1">
    <source>
        <dbReference type="SAM" id="Phobius"/>
    </source>
</evidence>
<comment type="caution">
    <text evidence="2">The sequence shown here is derived from an EMBL/GenBank/DDBJ whole genome shotgun (WGS) entry which is preliminary data.</text>
</comment>
<proteinExistence type="predicted"/>
<keyword evidence="1" id="KW-0812">Transmembrane</keyword>
<dbReference type="Proteomes" id="UP000695562">
    <property type="component" value="Unassembled WGS sequence"/>
</dbReference>
<sequence length="444" mass="50491">MSNFMLNNPDYMPRAIRGARIIGTATDAVKKFKEHHSRKGYNYNPYDDNTVNIEPTSAPMFMTTNWSKVNYQACNYSYIKLMEEQASADLNPIYDNIKKNGDAAWRQVSQDGQDYWMSWGPSGFVWTYTDPSSMNKIYTSNSDSDPKVQMVVQFGTYSQSAQIAGIHSYNLTTKTLLGESVIALIVAKCLSGFIADGLDFLVTAFASRLAAAALEIGLDLTFALPEFVLPLVATCIVFTVVFIGLSYLFDWLDRKYTIRLQMFNWDDKYEWDCVNQYMSNALIPGHDDGILRFNLPKMVQPGTVIVPPGFDITTLDSICYYAMVIWNNDFTFMQGCSFSVNMSRNYGKYDPYHVDDGFTWAFNCPRWSNNQQALQDGSMDPEQYLNRVKKNNEWDPYPLKNSKVVTNDNTLVNFSVDYLEGAKDNLYNVLININAPRPNGNPNL</sequence>
<dbReference type="AlphaFoldDB" id="A0A8J4V264"/>
<keyword evidence="1" id="KW-0472">Membrane</keyword>
<reference evidence="2" key="1">
    <citation type="submission" date="2020-01" db="EMBL/GenBank/DDBJ databases">
        <title>Development of genomics and gene disruption for Polysphondylium violaceum indicates a role for the polyketide synthase stlB in stalk morphogenesis.</title>
        <authorList>
            <person name="Narita B."/>
            <person name="Kawabe Y."/>
            <person name="Kin K."/>
            <person name="Saito T."/>
            <person name="Gibbs R."/>
            <person name="Kuspa A."/>
            <person name="Muzny D."/>
            <person name="Queller D."/>
            <person name="Richards S."/>
            <person name="Strassman J."/>
            <person name="Sucgang R."/>
            <person name="Worley K."/>
            <person name="Schaap P."/>
        </authorList>
    </citation>
    <scope>NUCLEOTIDE SEQUENCE</scope>
    <source>
        <strain evidence="2">QSvi11</strain>
    </source>
</reference>
<organism evidence="2 3">
    <name type="scientific">Polysphondylium violaceum</name>
    <dbReference type="NCBI Taxonomy" id="133409"/>
    <lineage>
        <taxon>Eukaryota</taxon>
        <taxon>Amoebozoa</taxon>
        <taxon>Evosea</taxon>
        <taxon>Eumycetozoa</taxon>
        <taxon>Dictyostelia</taxon>
        <taxon>Dictyosteliales</taxon>
        <taxon>Dictyosteliaceae</taxon>
        <taxon>Polysphondylium</taxon>
    </lineage>
</organism>
<name>A0A8J4V264_9MYCE</name>
<keyword evidence="3" id="KW-1185">Reference proteome</keyword>
<accession>A0A8J4V264</accession>
<evidence type="ECO:0000313" key="2">
    <source>
        <dbReference type="EMBL" id="KAF2068519.1"/>
    </source>
</evidence>
<feature type="transmembrane region" description="Helical" evidence="1">
    <location>
        <begin position="227"/>
        <end position="249"/>
    </location>
</feature>
<gene>
    <name evidence="2" type="ORF">CYY_010154</name>
</gene>
<dbReference type="EMBL" id="AJWJ01000949">
    <property type="protein sequence ID" value="KAF2068519.1"/>
    <property type="molecule type" value="Genomic_DNA"/>
</dbReference>
<protein>
    <submittedName>
        <fullName evidence="2">Uncharacterized protein</fullName>
    </submittedName>
</protein>
<evidence type="ECO:0000313" key="3">
    <source>
        <dbReference type="Proteomes" id="UP000695562"/>
    </source>
</evidence>